<accession>A0A6P7YUK1</accession>
<dbReference type="SMART" id="SM00479">
    <property type="entry name" value="EXOIII"/>
    <property type="match status" value="1"/>
</dbReference>
<evidence type="ECO:0000313" key="7">
    <source>
        <dbReference type="Proteomes" id="UP000515156"/>
    </source>
</evidence>
<organism evidence="7 8">
    <name type="scientific">Microcaecilia unicolor</name>
    <dbReference type="NCBI Taxonomy" id="1415580"/>
    <lineage>
        <taxon>Eukaryota</taxon>
        <taxon>Metazoa</taxon>
        <taxon>Chordata</taxon>
        <taxon>Craniata</taxon>
        <taxon>Vertebrata</taxon>
        <taxon>Euteleostomi</taxon>
        <taxon>Amphibia</taxon>
        <taxon>Gymnophiona</taxon>
        <taxon>Siphonopidae</taxon>
        <taxon>Microcaecilia</taxon>
    </lineage>
</organism>
<dbReference type="InterPro" id="IPR012677">
    <property type="entry name" value="Nucleotide-bd_a/b_plait_sf"/>
</dbReference>
<evidence type="ECO:0000256" key="2">
    <source>
        <dbReference type="ARBA" id="ARBA00022801"/>
    </source>
</evidence>
<dbReference type="InterPro" id="IPR036397">
    <property type="entry name" value="RNaseH_sf"/>
</dbReference>
<dbReference type="Proteomes" id="UP000515156">
    <property type="component" value="Chromosome 8"/>
</dbReference>
<dbReference type="SUPFAM" id="SSF54928">
    <property type="entry name" value="RNA-binding domain, RBD"/>
    <property type="match status" value="1"/>
</dbReference>
<dbReference type="Gene3D" id="3.30.70.330">
    <property type="match status" value="2"/>
</dbReference>
<dbReference type="InterPro" id="IPR034922">
    <property type="entry name" value="REX1-like_exo"/>
</dbReference>
<evidence type="ECO:0000256" key="3">
    <source>
        <dbReference type="ARBA" id="ARBA00022839"/>
    </source>
</evidence>
<dbReference type="OrthoDB" id="3996471at2759"/>
<dbReference type="InterPro" id="IPR013520">
    <property type="entry name" value="Ribonucl_H"/>
</dbReference>
<dbReference type="InterPro" id="IPR000504">
    <property type="entry name" value="RRM_dom"/>
</dbReference>
<dbReference type="CDD" id="cd06145">
    <property type="entry name" value="REX1_like"/>
    <property type="match status" value="1"/>
</dbReference>
<dbReference type="GO" id="GO:0004527">
    <property type="term" value="F:exonuclease activity"/>
    <property type="evidence" value="ECO:0007669"/>
    <property type="project" value="UniProtKB-KW"/>
</dbReference>
<dbReference type="PANTHER" id="PTHR12801:SF82">
    <property type="entry name" value="RNA EXONUCLEASE 5"/>
    <property type="match status" value="1"/>
</dbReference>
<dbReference type="AlphaFoldDB" id="A0A6P7YUK1"/>
<dbReference type="PROSITE" id="PS50102">
    <property type="entry name" value="RRM"/>
    <property type="match status" value="2"/>
</dbReference>
<dbReference type="InterPro" id="IPR012337">
    <property type="entry name" value="RNaseH-like_sf"/>
</dbReference>
<feature type="domain" description="RRM" evidence="6">
    <location>
        <begin position="532"/>
        <end position="606"/>
    </location>
</feature>
<evidence type="ECO:0000256" key="1">
    <source>
        <dbReference type="ARBA" id="ARBA00022722"/>
    </source>
</evidence>
<evidence type="ECO:0000256" key="4">
    <source>
        <dbReference type="PROSITE-ProRule" id="PRU00176"/>
    </source>
</evidence>
<keyword evidence="2" id="KW-0378">Hydrolase</keyword>
<protein>
    <submittedName>
        <fullName evidence="8 9">RNA exonuclease 5 isoform X1</fullName>
    </submittedName>
</protein>
<dbReference type="FunFam" id="3.30.420.10:FF:000175">
    <property type="entry name" value="RNA exonuclease 5"/>
    <property type="match status" value="1"/>
</dbReference>
<feature type="compositionally biased region" description="Basic and acidic residues" evidence="5">
    <location>
        <begin position="1"/>
        <end position="14"/>
    </location>
</feature>
<keyword evidence="1" id="KW-0540">Nuclease</keyword>
<feature type="domain" description="RRM" evidence="6">
    <location>
        <begin position="627"/>
        <end position="705"/>
    </location>
</feature>
<dbReference type="SMART" id="SM00360">
    <property type="entry name" value="RRM"/>
    <property type="match status" value="2"/>
</dbReference>
<dbReference type="GeneID" id="115476427"/>
<dbReference type="Gene3D" id="3.30.420.10">
    <property type="entry name" value="Ribonuclease H-like superfamily/Ribonuclease H"/>
    <property type="match status" value="1"/>
</dbReference>
<dbReference type="CTD" id="81691"/>
<dbReference type="Pfam" id="PF00076">
    <property type="entry name" value="RRM_1"/>
    <property type="match status" value="2"/>
</dbReference>
<reference evidence="8 9" key="1">
    <citation type="submission" date="2025-04" db="UniProtKB">
        <authorList>
            <consortium name="RefSeq"/>
        </authorList>
    </citation>
    <scope>IDENTIFICATION</scope>
</reference>
<sequence>MDEKYKRDGEHEDLAVNAKRKKIEKDEKTPDACEKPMKTKIAFVSPALFHVNGEISHEQIHELLRYATLGKRHSAAQPSWCHLYHQRRLAGVVVLILQDTSRLHFSRFFLQLTHLRKIFRHRFGLPHPPSNFVSAVLGLQPNPTTQTGEEACAEPSHLCRQGSSVPNDLETLDSSADVKHLPDGESRSENHGLTKYLLSEEKMREGRYPVLGLPDSQSFVHTGCSGKVTDSSPLFGLDCEMCLTKHGKELVRVSLVDASGQCVMDELVKPHNPVLNYLTSFSGITKEILQPIKTRLKDVQDRLKHLLPLDAVLVGHSINNDLQALQMIHPNVIDTSLLFTGTDGRKFKLKFLAEAFLRKEIQRDDRLGHDSREDARAALELVQYLILQEPRKYVELNLSNMLMCHLKNNASGNSTQAHLQLSRTPCDALTQALNEPPNGTSLTHPGFLDILQSNGQRILVLGRKENYKGFLPSSMCENIMCISNEEVLQRAREKVPQSFFSIIQFSLNTEDVQAELMEEMNEKMRMKMSQMMSVYVGPLSKHVCLQSVRKIFQTCGPILSFHVVTETHQPYVCIQYEVLEAAQLAVEALNGANVEGCCIKVQRPVSEFTLEWDLMLKELEEDIVNEGVIYISGFKKTLTEKDLQLKFSHFKDIEAVFLPQDHKTGKLKKYCFLKFPSSASAMEALQEINEQENGSGKIRGRKALTPSYFHEDAEFVPQDTESSPPSEHFARHGSRLDNDLKDIVKKLDRSIYKLYKTLQSNTLCVVLLPGTKSSHRSFSGFGLIGIKEDNCSND</sequence>
<dbReference type="InterPro" id="IPR035979">
    <property type="entry name" value="RBD_domain_sf"/>
</dbReference>
<dbReference type="GO" id="GO:0003723">
    <property type="term" value="F:RNA binding"/>
    <property type="evidence" value="ECO:0007669"/>
    <property type="project" value="UniProtKB-UniRule"/>
</dbReference>
<dbReference type="InterPro" id="IPR047021">
    <property type="entry name" value="REXO1/3/4-like"/>
</dbReference>
<gene>
    <name evidence="8 9" type="primary">REXO5</name>
</gene>
<dbReference type="PANTHER" id="PTHR12801">
    <property type="entry name" value="RNA EXONUCLEASE REXO1 / RECO3 FAMILY MEMBER-RELATED"/>
    <property type="match status" value="1"/>
</dbReference>
<evidence type="ECO:0000313" key="8">
    <source>
        <dbReference type="RefSeq" id="XP_030068658.1"/>
    </source>
</evidence>
<dbReference type="GO" id="GO:0005634">
    <property type="term" value="C:nucleus"/>
    <property type="evidence" value="ECO:0007669"/>
    <property type="project" value="TreeGrafter"/>
</dbReference>
<dbReference type="SUPFAM" id="SSF53098">
    <property type="entry name" value="Ribonuclease H-like"/>
    <property type="match status" value="1"/>
</dbReference>
<evidence type="ECO:0000313" key="9">
    <source>
        <dbReference type="RefSeq" id="XP_030068659.1"/>
    </source>
</evidence>
<name>A0A6P7YUK1_9AMPH</name>
<dbReference type="RefSeq" id="XP_030068659.1">
    <property type="nucleotide sequence ID" value="XM_030212799.1"/>
</dbReference>
<keyword evidence="4" id="KW-0694">RNA-binding</keyword>
<dbReference type="KEGG" id="muo:115476427"/>
<evidence type="ECO:0000256" key="5">
    <source>
        <dbReference type="SAM" id="MobiDB-lite"/>
    </source>
</evidence>
<feature type="region of interest" description="Disordered" evidence="5">
    <location>
        <begin position="1"/>
        <end position="31"/>
    </location>
</feature>
<dbReference type="RefSeq" id="XP_030068658.1">
    <property type="nucleotide sequence ID" value="XM_030212798.1"/>
</dbReference>
<keyword evidence="3 8" id="KW-0269">Exonuclease</keyword>
<evidence type="ECO:0000259" key="6">
    <source>
        <dbReference type="PROSITE" id="PS50102"/>
    </source>
</evidence>
<keyword evidence="7" id="KW-1185">Reference proteome</keyword>
<proteinExistence type="predicted"/>